<dbReference type="EMBL" id="KN847542">
    <property type="protein sequence ID" value="KIW04072.1"/>
    <property type="molecule type" value="Genomic_DNA"/>
</dbReference>
<dbReference type="GeneID" id="27312862"/>
<dbReference type="InterPro" id="IPR037917">
    <property type="entry name" value="Ypt35_PX"/>
</dbReference>
<protein>
    <recommendedName>
        <fullName evidence="8">Endosomal/vacuolar adapter protein YPT35</fullName>
    </recommendedName>
    <alternativeName>
        <fullName evidence="9">PX domain-containing protein YPT35</fullName>
    </alternativeName>
</protein>
<evidence type="ECO:0000313" key="12">
    <source>
        <dbReference type="EMBL" id="KIW04072.1"/>
    </source>
</evidence>
<evidence type="ECO:0000256" key="2">
    <source>
        <dbReference type="ARBA" id="ARBA00004177"/>
    </source>
</evidence>
<dbReference type="Proteomes" id="UP000053259">
    <property type="component" value="Unassembled WGS sequence"/>
</dbReference>
<evidence type="ECO:0000256" key="6">
    <source>
        <dbReference type="ARBA" id="ARBA00023136"/>
    </source>
</evidence>
<evidence type="ECO:0000256" key="3">
    <source>
        <dbReference type="ARBA" id="ARBA00007426"/>
    </source>
</evidence>
<dbReference type="RefSeq" id="XP_016213941.1">
    <property type="nucleotide sequence ID" value="XM_016358323.1"/>
</dbReference>
<keyword evidence="5" id="KW-0967">Endosome</keyword>
<gene>
    <name evidence="12" type="ORF">PV09_04889</name>
</gene>
<accession>A0A0D1YTV0</accession>
<dbReference type="Pfam" id="PF00787">
    <property type="entry name" value="PX"/>
    <property type="match status" value="1"/>
</dbReference>
<feature type="region of interest" description="Disordered" evidence="10">
    <location>
        <begin position="1"/>
        <end position="45"/>
    </location>
</feature>
<dbReference type="PANTHER" id="PTHR10555">
    <property type="entry name" value="SORTING NEXIN"/>
    <property type="match status" value="1"/>
</dbReference>
<proteinExistence type="inferred from homology"/>
<dbReference type="CDD" id="cd07280">
    <property type="entry name" value="PX_YPT35"/>
    <property type="match status" value="1"/>
</dbReference>
<feature type="domain" description="PX" evidence="11">
    <location>
        <begin position="89"/>
        <end position="199"/>
    </location>
</feature>
<evidence type="ECO:0000256" key="4">
    <source>
        <dbReference type="ARBA" id="ARBA00022554"/>
    </source>
</evidence>
<dbReference type="GO" id="GO:0005774">
    <property type="term" value="C:vacuolar membrane"/>
    <property type="evidence" value="ECO:0007669"/>
    <property type="project" value="UniProtKB-SubCell"/>
</dbReference>
<dbReference type="AlphaFoldDB" id="A0A0D1YTV0"/>
<evidence type="ECO:0000256" key="1">
    <source>
        <dbReference type="ARBA" id="ARBA00004148"/>
    </source>
</evidence>
<evidence type="ECO:0000256" key="7">
    <source>
        <dbReference type="ARBA" id="ARBA00033728"/>
    </source>
</evidence>
<dbReference type="VEuPathDB" id="FungiDB:PV09_04889"/>
<organism evidence="12 13">
    <name type="scientific">Verruconis gallopava</name>
    <dbReference type="NCBI Taxonomy" id="253628"/>
    <lineage>
        <taxon>Eukaryota</taxon>
        <taxon>Fungi</taxon>
        <taxon>Dikarya</taxon>
        <taxon>Ascomycota</taxon>
        <taxon>Pezizomycotina</taxon>
        <taxon>Dothideomycetes</taxon>
        <taxon>Pleosporomycetidae</taxon>
        <taxon>Venturiales</taxon>
        <taxon>Sympoventuriaceae</taxon>
        <taxon>Verruconis</taxon>
    </lineage>
</organism>
<dbReference type="SUPFAM" id="SSF64268">
    <property type="entry name" value="PX domain"/>
    <property type="match status" value="1"/>
</dbReference>
<dbReference type="OrthoDB" id="10254720at2759"/>
<feature type="compositionally biased region" description="Basic and acidic residues" evidence="10">
    <location>
        <begin position="23"/>
        <end position="36"/>
    </location>
</feature>
<evidence type="ECO:0000256" key="9">
    <source>
        <dbReference type="ARBA" id="ARBA00033785"/>
    </source>
</evidence>
<feature type="compositionally biased region" description="Polar residues" evidence="10">
    <location>
        <begin position="1"/>
        <end position="10"/>
    </location>
</feature>
<dbReference type="GO" id="GO:0010008">
    <property type="term" value="C:endosome membrane"/>
    <property type="evidence" value="ECO:0007669"/>
    <property type="project" value="UniProtKB-SubCell"/>
</dbReference>
<dbReference type="STRING" id="253628.A0A0D1YTV0"/>
<dbReference type="GO" id="GO:0032266">
    <property type="term" value="F:phosphatidylinositol-3-phosphate binding"/>
    <property type="evidence" value="ECO:0007669"/>
    <property type="project" value="InterPro"/>
</dbReference>
<keyword evidence="6" id="KW-0472">Membrane</keyword>
<dbReference type="InterPro" id="IPR036871">
    <property type="entry name" value="PX_dom_sf"/>
</dbReference>
<dbReference type="PROSITE" id="PS50195">
    <property type="entry name" value="PX"/>
    <property type="match status" value="1"/>
</dbReference>
<evidence type="ECO:0000256" key="8">
    <source>
        <dbReference type="ARBA" id="ARBA00033774"/>
    </source>
</evidence>
<dbReference type="Gene3D" id="3.30.1520.10">
    <property type="entry name" value="Phox-like domain"/>
    <property type="match status" value="1"/>
</dbReference>
<dbReference type="HOGENOM" id="CLU_070610_0_1_1"/>
<dbReference type="PANTHER" id="PTHR10555:SF170">
    <property type="entry name" value="FI18122P1"/>
    <property type="match status" value="1"/>
</dbReference>
<sequence length="199" mass="22064">MEEPNGSASSHDGRWLNPAAPSDKPDAEDGGMKESDAPLVSPPYWQTRARGDSLLSEVDTKRCSGPIRLRDNTEEESDLSNACWARSARIDDYVIVSGSVSKAGLGSYVVWNCTVETLNGGSFKIRRRYSEFDRLRNNLVKTFPHAGAALPEIPPKSLVHRFQPKFLEKRKIGLAHFLNCVLLNPEFTGSPVVKEFLFG</sequence>
<comment type="subcellular location">
    <subcellularLocation>
        <location evidence="2">Endosome</location>
    </subcellularLocation>
    <subcellularLocation>
        <location evidence="1">Vacuole membrane</location>
        <topology evidence="1">Peripheral membrane protein</topology>
    </subcellularLocation>
</comment>
<evidence type="ECO:0000256" key="10">
    <source>
        <dbReference type="SAM" id="MobiDB-lite"/>
    </source>
</evidence>
<evidence type="ECO:0000256" key="5">
    <source>
        <dbReference type="ARBA" id="ARBA00022753"/>
    </source>
</evidence>
<dbReference type="InterPro" id="IPR001683">
    <property type="entry name" value="PX_dom"/>
</dbReference>
<comment type="similarity">
    <text evidence="3">Belongs to the YPT35 family.</text>
</comment>
<keyword evidence="13" id="KW-1185">Reference proteome</keyword>
<reference evidence="12 13" key="1">
    <citation type="submission" date="2015-01" db="EMBL/GenBank/DDBJ databases">
        <title>The Genome Sequence of Ochroconis gallopava CBS43764.</title>
        <authorList>
            <consortium name="The Broad Institute Genomics Platform"/>
            <person name="Cuomo C."/>
            <person name="de Hoog S."/>
            <person name="Gorbushina A."/>
            <person name="Stielow B."/>
            <person name="Teixiera M."/>
            <person name="Abouelleil A."/>
            <person name="Chapman S.B."/>
            <person name="Priest M."/>
            <person name="Young S.K."/>
            <person name="Wortman J."/>
            <person name="Nusbaum C."/>
            <person name="Birren B."/>
        </authorList>
    </citation>
    <scope>NUCLEOTIDE SEQUENCE [LARGE SCALE GENOMIC DNA]</scope>
    <source>
        <strain evidence="12 13">CBS 43764</strain>
    </source>
</reference>
<keyword evidence="4" id="KW-0926">Vacuole</keyword>
<name>A0A0D1YTV0_9PEZI</name>
<dbReference type="SMART" id="SM00312">
    <property type="entry name" value="PX"/>
    <property type="match status" value="1"/>
</dbReference>
<evidence type="ECO:0000313" key="13">
    <source>
        <dbReference type="Proteomes" id="UP000053259"/>
    </source>
</evidence>
<evidence type="ECO:0000259" key="11">
    <source>
        <dbReference type="PROSITE" id="PS50195"/>
    </source>
</evidence>
<dbReference type="InParanoid" id="A0A0D1YTV0"/>
<comment type="function">
    <text evidence="7">Recruits the lipid transfer protein VPS13 to endosomal and vacuolar membranes.</text>
</comment>